<proteinExistence type="predicted"/>
<organism evidence="1">
    <name type="scientific">uncultured Caudovirales phage</name>
    <dbReference type="NCBI Taxonomy" id="2100421"/>
    <lineage>
        <taxon>Viruses</taxon>
        <taxon>Duplodnaviria</taxon>
        <taxon>Heunggongvirae</taxon>
        <taxon>Uroviricota</taxon>
        <taxon>Caudoviricetes</taxon>
        <taxon>Peduoviridae</taxon>
        <taxon>Maltschvirus</taxon>
        <taxon>Maltschvirus maltsch</taxon>
    </lineage>
</organism>
<sequence>MNHAELLEKIDNQFSILEEKIDSEHYEKLRKGFNALRMAVEIHKPFDSGVCGCEIDSITISYTYPCPTIQAIEKELQ</sequence>
<gene>
    <name evidence="1" type="ORF">UFOVP655_36</name>
</gene>
<dbReference type="EMBL" id="LR796637">
    <property type="protein sequence ID" value="CAB4156122.1"/>
    <property type="molecule type" value="Genomic_DNA"/>
</dbReference>
<accession>A0A6J5NBV5</accession>
<protein>
    <submittedName>
        <fullName evidence="1">Uncharacterized protein</fullName>
    </submittedName>
</protein>
<name>A0A6J5NBV5_9CAUD</name>
<reference evidence="1" key="1">
    <citation type="submission" date="2020-04" db="EMBL/GenBank/DDBJ databases">
        <authorList>
            <person name="Chiriac C."/>
            <person name="Salcher M."/>
            <person name="Ghai R."/>
            <person name="Kavagutti S V."/>
        </authorList>
    </citation>
    <scope>NUCLEOTIDE SEQUENCE</scope>
</reference>
<evidence type="ECO:0000313" key="1">
    <source>
        <dbReference type="EMBL" id="CAB4156122.1"/>
    </source>
</evidence>